<organism evidence="5 6">
    <name type="scientific">Thermoclostridium stercorarium subsp. thermolacticum DSM 2910</name>
    <dbReference type="NCBI Taxonomy" id="1121336"/>
    <lineage>
        <taxon>Bacteria</taxon>
        <taxon>Bacillati</taxon>
        <taxon>Bacillota</taxon>
        <taxon>Clostridia</taxon>
        <taxon>Eubacteriales</taxon>
        <taxon>Oscillospiraceae</taxon>
        <taxon>Thermoclostridium</taxon>
    </lineage>
</organism>
<feature type="transmembrane region" description="Helical" evidence="4">
    <location>
        <begin position="6"/>
        <end position="29"/>
    </location>
</feature>
<keyword evidence="4" id="KW-1133">Transmembrane helix</keyword>
<feature type="transmembrane region" description="Helical" evidence="4">
    <location>
        <begin position="375"/>
        <end position="395"/>
    </location>
</feature>
<dbReference type="SUPFAM" id="SSF53448">
    <property type="entry name" value="Nucleotide-diphospho-sugar transferases"/>
    <property type="match status" value="1"/>
</dbReference>
<proteinExistence type="inferred from homology"/>
<evidence type="ECO:0000313" key="5">
    <source>
        <dbReference type="EMBL" id="ANW97793.1"/>
    </source>
</evidence>
<keyword evidence="2" id="KW-0328">Glycosyltransferase</keyword>
<protein>
    <submittedName>
        <fullName evidence="5">Glycosyl transferase family 2</fullName>
    </submittedName>
</protein>
<accession>A0A1B1YAJ3</accession>
<gene>
    <name evidence="5" type="ORF">CSTERTH_01460</name>
</gene>
<evidence type="ECO:0000256" key="3">
    <source>
        <dbReference type="ARBA" id="ARBA00022679"/>
    </source>
</evidence>
<evidence type="ECO:0000256" key="1">
    <source>
        <dbReference type="ARBA" id="ARBA00006739"/>
    </source>
</evidence>
<feature type="transmembrane region" description="Helical" evidence="4">
    <location>
        <begin position="346"/>
        <end position="363"/>
    </location>
</feature>
<evidence type="ECO:0000256" key="2">
    <source>
        <dbReference type="ARBA" id="ARBA00022676"/>
    </source>
</evidence>
<sequence>MGIYIHLFLFSFSFVIQLIVFLLSTYYLVITIAGWLPFPEENTGKNGDFRYHRFALVIPAHNEEKVIGSIVKSLNRQQYPKELFDIFVICDNCTDNTEHEAKKAGAMVLVRTNHTEKGKGFALEWAFARLFSLNRQYDAVCVFDADNVVSRNYLNEMNKMLNAGHEVIQGYIDSKNPFDSWISLSYSIAFWLSNRIFQQTRHNLGLSCGLCGTGFCIRTSVLKEIGWGVTCLTEDLEFTMKLIMNNKKVAFCNKAVVYDEKPLTFFQSWKQRKRWMQGHTDCAKRYLLKLLKKTFTEGSLAALDGSIYLLQPIHFICFGLAVLITWSKTVFPSLPFYIVGYSFPAWFWSLIVLIQILFGPLVVMHEKKWDYKILIGFLAYPFYCLTWLPVTIAGIKDSGKKEWAHTVHTRNITIEDIEKS</sequence>
<dbReference type="AlphaFoldDB" id="A0A1B1YAJ3"/>
<dbReference type="Proteomes" id="UP000092971">
    <property type="component" value="Chromosome"/>
</dbReference>
<evidence type="ECO:0000313" key="6">
    <source>
        <dbReference type="Proteomes" id="UP000092971"/>
    </source>
</evidence>
<dbReference type="InterPro" id="IPR029044">
    <property type="entry name" value="Nucleotide-diphossugar_trans"/>
</dbReference>
<dbReference type="GO" id="GO:0016757">
    <property type="term" value="F:glycosyltransferase activity"/>
    <property type="evidence" value="ECO:0007669"/>
    <property type="project" value="UniProtKB-KW"/>
</dbReference>
<dbReference type="CDD" id="cd06438">
    <property type="entry name" value="EpsO_like"/>
    <property type="match status" value="1"/>
</dbReference>
<keyword evidence="3 5" id="KW-0808">Transferase</keyword>
<dbReference type="OrthoDB" id="9797391at2"/>
<feature type="transmembrane region" description="Helical" evidence="4">
    <location>
        <begin position="307"/>
        <end position="326"/>
    </location>
</feature>
<reference evidence="5 6" key="1">
    <citation type="submission" date="2016-02" db="EMBL/GenBank/DDBJ databases">
        <title>Comparison of Clostridium stercorarium subspecies using comparative genomics and transcriptomics.</title>
        <authorList>
            <person name="Schellenberg J."/>
            <person name="Thallinger G."/>
            <person name="Levin D.B."/>
            <person name="Zhang X."/>
            <person name="Alvare G."/>
            <person name="Fristensky B."/>
            <person name="Sparling R."/>
        </authorList>
    </citation>
    <scope>NUCLEOTIDE SEQUENCE [LARGE SCALE GENOMIC DNA]</scope>
    <source>
        <strain evidence="5 6">DSM 2910</strain>
    </source>
</reference>
<dbReference type="Gene3D" id="3.90.550.10">
    <property type="entry name" value="Spore Coat Polysaccharide Biosynthesis Protein SpsA, Chain A"/>
    <property type="match status" value="1"/>
</dbReference>
<dbReference type="PANTHER" id="PTHR43630">
    <property type="entry name" value="POLY-BETA-1,6-N-ACETYL-D-GLUCOSAMINE SYNTHASE"/>
    <property type="match status" value="1"/>
</dbReference>
<dbReference type="PANTHER" id="PTHR43630:SF1">
    <property type="entry name" value="POLY-BETA-1,6-N-ACETYL-D-GLUCOSAMINE SYNTHASE"/>
    <property type="match status" value="1"/>
</dbReference>
<dbReference type="EMBL" id="CP014672">
    <property type="protein sequence ID" value="ANW97793.1"/>
    <property type="molecule type" value="Genomic_DNA"/>
</dbReference>
<comment type="similarity">
    <text evidence="1">Belongs to the glycosyltransferase 2 family.</text>
</comment>
<evidence type="ECO:0000256" key="4">
    <source>
        <dbReference type="SAM" id="Phobius"/>
    </source>
</evidence>
<keyword evidence="4" id="KW-0812">Transmembrane</keyword>
<name>A0A1B1YAJ3_THEST</name>
<keyword evidence="4" id="KW-0472">Membrane</keyword>
<dbReference type="Pfam" id="PF13641">
    <property type="entry name" value="Glyco_tranf_2_3"/>
    <property type="match status" value="1"/>
</dbReference>
<dbReference type="RefSeq" id="WP_015357988.1">
    <property type="nucleotide sequence ID" value="NZ_CP014672.1"/>
</dbReference>